<dbReference type="EMBL" id="FTOE01000001">
    <property type="protein sequence ID" value="SIS47505.1"/>
    <property type="molecule type" value="Genomic_DNA"/>
</dbReference>
<dbReference type="PANTHER" id="PTHR22572">
    <property type="entry name" value="SUGAR-1-PHOSPHATE GUANYL TRANSFERASE"/>
    <property type="match status" value="1"/>
</dbReference>
<dbReference type="Pfam" id="PF00483">
    <property type="entry name" value="NTP_transferase"/>
    <property type="match status" value="1"/>
</dbReference>
<evidence type="ECO:0000313" key="2">
    <source>
        <dbReference type="EMBL" id="SIS47505.1"/>
    </source>
</evidence>
<feature type="domain" description="Nucleotidyl transferase" evidence="1">
    <location>
        <begin position="2"/>
        <end position="139"/>
    </location>
</feature>
<dbReference type="CDD" id="cd06422">
    <property type="entry name" value="NTP_transferase_like_1"/>
    <property type="match status" value="1"/>
</dbReference>
<dbReference type="InterPro" id="IPR054790">
    <property type="entry name" value="MurU"/>
</dbReference>
<dbReference type="InterPro" id="IPR029044">
    <property type="entry name" value="Nucleotide-diphossugar_trans"/>
</dbReference>
<dbReference type="OrthoDB" id="9788272at2"/>
<reference evidence="3" key="1">
    <citation type="submission" date="2017-01" db="EMBL/GenBank/DDBJ databases">
        <authorList>
            <person name="Varghese N."/>
            <person name="Submissions S."/>
        </authorList>
    </citation>
    <scope>NUCLEOTIDE SEQUENCE [LARGE SCALE GENOMIC DNA]</scope>
    <source>
        <strain evidence="3">DSM 22306</strain>
    </source>
</reference>
<accession>A0A1N7JDV3</accession>
<dbReference type="InterPro" id="IPR050486">
    <property type="entry name" value="Mannose-1P_guanyltransferase"/>
</dbReference>
<dbReference type="RefSeq" id="WP_054343132.1">
    <property type="nucleotide sequence ID" value="NZ_FTOE01000001.1"/>
</dbReference>
<keyword evidence="2" id="KW-0548">Nucleotidyltransferase</keyword>
<dbReference type="STRING" id="619304.SAMN05421760_1011007"/>
<evidence type="ECO:0000259" key="1">
    <source>
        <dbReference type="Pfam" id="PF00483"/>
    </source>
</evidence>
<sequence length="234" mass="25471">MKAMILAAGLGTRLRPLTLSTPKPLVPVNGKALIVYHIEKLAKAGVNDIIINHAWLGEQIETALGDGSQWGVNITYSPEGEPLETGGGIFRVLDRLSENDEPFIVINGDIMINFDYSLLMDNTLLEGATDDIAHLVLVPNPEHHPEGDFACLPDGRLSMQGNKQTFSGVSVLTPRLFAGCDAAAFALGPLLKRAIDEGQVSGSVYPGFWIDVGTYERLQQAETFYKSLHKLTRE</sequence>
<dbReference type="Proteomes" id="UP000185999">
    <property type="component" value="Unassembled WGS sequence"/>
</dbReference>
<proteinExistence type="predicted"/>
<dbReference type="InterPro" id="IPR005835">
    <property type="entry name" value="NTP_transferase_dom"/>
</dbReference>
<dbReference type="GO" id="GO:0016779">
    <property type="term" value="F:nucleotidyltransferase activity"/>
    <property type="evidence" value="ECO:0007669"/>
    <property type="project" value="UniProtKB-KW"/>
</dbReference>
<gene>
    <name evidence="2" type="ORF">SAMN05421760_1011007</name>
</gene>
<dbReference type="Gene3D" id="3.90.550.10">
    <property type="entry name" value="Spore Coat Polysaccharide Biosynthesis Protein SpsA, Chain A"/>
    <property type="match status" value="1"/>
</dbReference>
<dbReference type="NCBIfam" id="NF045761">
    <property type="entry name" value="NAMPUrTaseMurU"/>
    <property type="match status" value="1"/>
</dbReference>
<evidence type="ECO:0000313" key="3">
    <source>
        <dbReference type="Proteomes" id="UP000185999"/>
    </source>
</evidence>
<dbReference type="AlphaFoldDB" id="A0A1N7JDV3"/>
<keyword evidence="2" id="KW-0808">Transferase</keyword>
<dbReference type="SUPFAM" id="SSF53448">
    <property type="entry name" value="Nucleotide-diphospho-sugar transferases"/>
    <property type="match status" value="1"/>
</dbReference>
<protein>
    <submittedName>
        <fullName evidence="2">MurNAc alpha-1-phosphate uridylyltransferase</fullName>
    </submittedName>
</protein>
<name>A0A1N7JDV3_9GAMM</name>
<organism evidence="2 3">
    <name type="scientific">Neptunomonas antarctica</name>
    <dbReference type="NCBI Taxonomy" id="619304"/>
    <lineage>
        <taxon>Bacteria</taxon>
        <taxon>Pseudomonadati</taxon>
        <taxon>Pseudomonadota</taxon>
        <taxon>Gammaproteobacteria</taxon>
        <taxon>Oceanospirillales</taxon>
        <taxon>Oceanospirillaceae</taxon>
        <taxon>Neptunomonas</taxon>
    </lineage>
</organism>
<keyword evidence="3" id="KW-1185">Reference proteome</keyword>